<organism evidence="3 4">
    <name type="scientific">Streptomyces mesophilus</name>
    <dbReference type="NCBI Taxonomy" id="1775132"/>
    <lineage>
        <taxon>Bacteria</taxon>
        <taxon>Bacillati</taxon>
        <taxon>Actinomycetota</taxon>
        <taxon>Actinomycetes</taxon>
        <taxon>Kitasatosporales</taxon>
        <taxon>Streptomycetaceae</taxon>
        <taxon>Streptomyces</taxon>
    </lineage>
</organism>
<dbReference type="AlphaFoldDB" id="A0A6G4XEM3"/>
<name>A0A6G4XEM3_9ACTN</name>
<dbReference type="InterPro" id="IPR011009">
    <property type="entry name" value="Kinase-like_dom_sf"/>
</dbReference>
<feature type="domain" description="Aminoglycoside phosphotransferase" evidence="2">
    <location>
        <begin position="109"/>
        <end position="313"/>
    </location>
</feature>
<proteinExistence type="predicted"/>
<reference evidence="3 4" key="1">
    <citation type="submission" date="2020-02" db="EMBL/GenBank/DDBJ databases">
        <title>Whole-genome analyses of novel actinobacteria.</title>
        <authorList>
            <person name="Sahin N."/>
            <person name="Tokatli A."/>
        </authorList>
    </citation>
    <scope>NUCLEOTIDE SEQUENCE [LARGE SCALE GENOMIC DNA]</scope>
    <source>
        <strain evidence="3 4">YC504</strain>
    </source>
</reference>
<evidence type="ECO:0000256" key="1">
    <source>
        <dbReference type="SAM" id="MobiDB-lite"/>
    </source>
</evidence>
<dbReference type="InterPro" id="IPR002575">
    <property type="entry name" value="Aminoglycoside_PTrfase"/>
</dbReference>
<feature type="domain" description="Aminoglycoside phosphotransferase" evidence="2">
    <location>
        <begin position="453"/>
        <end position="682"/>
    </location>
</feature>
<dbReference type="SUPFAM" id="SSF56112">
    <property type="entry name" value="Protein kinase-like (PK-like)"/>
    <property type="match status" value="2"/>
</dbReference>
<dbReference type="Pfam" id="PF01636">
    <property type="entry name" value="APH"/>
    <property type="match status" value="2"/>
</dbReference>
<keyword evidence="3" id="KW-0808">Transferase</keyword>
<dbReference type="GO" id="GO:0016740">
    <property type="term" value="F:transferase activity"/>
    <property type="evidence" value="ECO:0007669"/>
    <property type="project" value="UniProtKB-KW"/>
</dbReference>
<gene>
    <name evidence="3" type="ORF">G6045_06285</name>
</gene>
<feature type="region of interest" description="Disordered" evidence="1">
    <location>
        <begin position="1"/>
        <end position="44"/>
    </location>
</feature>
<accession>A0A6G4XEM3</accession>
<dbReference type="Gene3D" id="3.90.1200.10">
    <property type="match status" value="2"/>
</dbReference>
<sequence>MFQSPPLGCATPQLPQVAPRSNQEPQVAGESAPYPAPPQGKAPSPYELRAAFVEQARCHGAMTRGHHNRNFMIPLPEDMAELLKQAPGTNVMVRTRLPDALRVVIRTWQDEARILDAVKDVLPQVPRCLASHEDTAIHSYVEGVPLSSVCENGKPVDRLLVRALTGVLAEMTQVRKESLPKLPDSWPRSHRDSRGFLRNLALMADEQIRKPNWAEFGGLFAALGISDDALAQFAERIPAMSPRPFSLLHTDLHRDNIIVTYDGRPPLIYVDWELASWGDPLHDLANHLVRMQYPEQQQSEVVETWAADMERVRPEATEGLPRDLQHYLDFEHAQSVFPDVMRAANSLGAELVPQRLERATQQVAQALRRATAPLQLADVPESEIRRVLYRWQAARIARRGPSPMVRGITFEPDERFEHPECDSDTVLAALEAEGAAPANRVFKGTAHLNTVVQVPGRFRPIVVRRKVGGEGRREQSFLSEHAVLRLIERSPATQKTVRAPRVLALGTSSLKDAFAIHSYEGPEDGRAPNHPEHGLLPHEADNLVDQLCALAAIDQDALWELDPAAKDLDFYAWLTGQLVHLVASLPAESKKLARALGLPDEYRLQDLLRRHKVTPRAFALLHGDLNPWNLVRHDGELTIIDWEMAMVGDPLYDLVRHLHLTPVRPAIRTRMFTRWHKKMGRERVLAYTQGWEADWRVYRWIELIRSAYIDLDRLVTGDGLDAPNVRRAVDRYAMTLADATAALGLRSRPTANPYLERSLPIVEGTLIRADGLEPKGS</sequence>
<dbReference type="PANTHER" id="PTHR40086">
    <property type="entry name" value="PHOSPHOTRANSFERASE YTMP-RELATED"/>
    <property type="match status" value="1"/>
</dbReference>
<keyword evidence="4" id="KW-1185">Reference proteome</keyword>
<protein>
    <submittedName>
        <fullName evidence="3">Aminoglycoside phosphotransferase family protein</fullName>
    </submittedName>
</protein>
<dbReference type="PANTHER" id="PTHR40086:SF1">
    <property type="entry name" value="CELL CYCLE REGULATOR CCRZ"/>
    <property type="match status" value="1"/>
</dbReference>
<comment type="caution">
    <text evidence="3">The sequence shown here is derived from an EMBL/GenBank/DDBJ whole genome shotgun (WGS) entry which is preliminary data.</text>
</comment>
<evidence type="ECO:0000313" key="3">
    <source>
        <dbReference type="EMBL" id="NGO75287.1"/>
    </source>
</evidence>
<dbReference type="Proteomes" id="UP000481109">
    <property type="component" value="Unassembled WGS sequence"/>
</dbReference>
<dbReference type="InterPro" id="IPR052077">
    <property type="entry name" value="CcrZ_PhaseVar_Mediator"/>
</dbReference>
<dbReference type="EMBL" id="JAAKZW010000012">
    <property type="protein sequence ID" value="NGO75287.1"/>
    <property type="molecule type" value="Genomic_DNA"/>
</dbReference>
<evidence type="ECO:0000313" key="4">
    <source>
        <dbReference type="Proteomes" id="UP000481109"/>
    </source>
</evidence>
<evidence type="ECO:0000259" key="2">
    <source>
        <dbReference type="Pfam" id="PF01636"/>
    </source>
</evidence>